<dbReference type="OrthoDB" id="5197521at2"/>
<keyword evidence="2" id="KW-0812">Transmembrane</keyword>
<dbReference type="Proteomes" id="UP000219435">
    <property type="component" value="Unassembled WGS sequence"/>
</dbReference>
<evidence type="ECO:0000256" key="2">
    <source>
        <dbReference type="SAM" id="Phobius"/>
    </source>
</evidence>
<gene>
    <name evidence="3" type="ORF">SAMN05660748_0556</name>
</gene>
<reference evidence="4" key="1">
    <citation type="submission" date="2017-08" db="EMBL/GenBank/DDBJ databases">
        <authorList>
            <person name="Varghese N."/>
            <person name="Submissions S."/>
        </authorList>
    </citation>
    <scope>NUCLEOTIDE SEQUENCE [LARGE SCALE GENOMIC DNA]</scope>
    <source>
        <strain evidence="4">DSM 4725</strain>
    </source>
</reference>
<proteinExistence type="predicted"/>
<feature type="compositionally biased region" description="Low complexity" evidence="1">
    <location>
        <begin position="37"/>
        <end position="50"/>
    </location>
</feature>
<feature type="compositionally biased region" description="Pro residues" evidence="1">
    <location>
        <begin position="1"/>
        <end position="16"/>
    </location>
</feature>
<keyword evidence="4" id="KW-1185">Reference proteome</keyword>
<keyword evidence="2" id="KW-1133">Transmembrane helix</keyword>
<dbReference type="RefSeq" id="WP_097193470.1">
    <property type="nucleotide sequence ID" value="NZ_OBQI01000001.1"/>
</dbReference>
<feature type="compositionally biased region" description="Pro residues" evidence="1">
    <location>
        <begin position="132"/>
        <end position="141"/>
    </location>
</feature>
<dbReference type="EMBL" id="OBQI01000001">
    <property type="protein sequence ID" value="SOC46979.1"/>
    <property type="molecule type" value="Genomic_DNA"/>
</dbReference>
<organism evidence="3 4">
    <name type="scientific">Blastococcus aggregatus</name>
    <dbReference type="NCBI Taxonomy" id="38502"/>
    <lineage>
        <taxon>Bacteria</taxon>
        <taxon>Bacillati</taxon>
        <taxon>Actinomycetota</taxon>
        <taxon>Actinomycetes</taxon>
        <taxon>Geodermatophilales</taxon>
        <taxon>Geodermatophilaceae</taxon>
        <taxon>Blastococcus</taxon>
    </lineage>
</organism>
<protein>
    <submittedName>
        <fullName evidence="3">Uncharacterized protein</fullName>
    </submittedName>
</protein>
<name>A0A285UYS6_9ACTN</name>
<feature type="region of interest" description="Disordered" evidence="1">
    <location>
        <begin position="1"/>
        <end position="50"/>
    </location>
</feature>
<sequence length="199" mass="20067">MTQPPPAAASPDPAPGGWPAATQPSWAPAWQPPAPVPSAGAPVGASPRSRGPLVAAAAGGLLAGLLASGLVVVALFTASAEDIGATMADRIGTAVEEGIVDGTRIATEESLEGLGGYEEDLLDPGGWGQPPEQFPPVPPREAGPDPVLDAYAQDCFAGDLQACDDLLFESPPLSDYEEYGGSCGGRVKAYTVGSCTELE</sequence>
<evidence type="ECO:0000313" key="3">
    <source>
        <dbReference type="EMBL" id="SOC46979.1"/>
    </source>
</evidence>
<dbReference type="AlphaFoldDB" id="A0A285UYS6"/>
<feature type="transmembrane region" description="Helical" evidence="2">
    <location>
        <begin position="53"/>
        <end position="78"/>
    </location>
</feature>
<feature type="region of interest" description="Disordered" evidence="1">
    <location>
        <begin position="123"/>
        <end position="142"/>
    </location>
</feature>
<accession>A0A285UYS6</accession>
<feature type="compositionally biased region" description="Low complexity" evidence="1">
    <location>
        <begin position="17"/>
        <end position="29"/>
    </location>
</feature>
<evidence type="ECO:0000256" key="1">
    <source>
        <dbReference type="SAM" id="MobiDB-lite"/>
    </source>
</evidence>
<keyword evidence="2" id="KW-0472">Membrane</keyword>
<evidence type="ECO:0000313" key="4">
    <source>
        <dbReference type="Proteomes" id="UP000219435"/>
    </source>
</evidence>